<feature type="domain" description="UDENN" evidence="2">
    <location>
        <begin position="11"/>
        <end position="466"/>
    </location>
</feature>
<proteinExistence type="predicted"/>
<dbReference type="Proteomes" id="UP000269721">
    <property type="component" value="Unassembled WGS sequence"/>
</dbReference>
<dbReference type="OrthoDB" id="66409at2759"/>
<dbReference type="GO" id="GO:0005886">
    <property type="term" value="C:plasma membrane"/>
    <property type="evidence" value="ECO:0007669"/>
    <property type="project" value="TreeGrafter"/>
</dbReference>
<sequence length="542" mass="61303">MPCDYRFRHCDHILVAEFDIDKGSSLTHQYPCPTGTDTHILAELMLPDGAHVREEDWTMFFLNQRAPPLPLLYSLNLVRTKHISGVRRGARVKAMAIVSRHQWVHVFKPLLVLALEKYFVVPSADILAALFTAINAMDVSVMPRFSIIEKRILRASEDKTMLEEKFHELEDRVAAARRLIDRRVFATKVEYDGIMVPIKIPLTSFPDEIGDVGIASMLSWKNGAPYYWHPHLDSGPQTHPICVLINALLTQKRVLFLGHNRPSGEVVDYVLAACALASGGGIVLRGFKERCFPYASLAALEGLLAVPGYIAGVTNPVFEEQGTWWDVLCNINTGKITISPKLVAAAASDEKEPAGKDREREKEWMRAGCWEGDNDFAAEAMAASQSHMGELYIRRKFHRYVHRLVDVTAAIELESFGSTAILATAADVSIPELGVGPFFVDDASKRRELFMLRNRVDGWRRTRSYKYRQNDYQSFLRRRTLYSFDARYAFTRFRYASSLPDPLVVRMFLALQDTLALGSDAQVLELLCPKIHGEIARPYRRA</sequence>
<reference evidence="4" key="1">
    <citation type="journal article" date="2018" name="Nat. Microbiol.">
        <title>Leveraging single-cell genomics to expand the fungal tree of life.</title>
        <authorList>
            <person name="Ahrendt S.R."/>
            <person name="Quandt C.A."/>
            <person name="Ciobanu D."/>
            <person name="Clum A."/>
            <person name="Salamov A."/>
            <person name="Andreopoulos B."/>
            <person name="Cheng J.F."/>
            <person name="Woyke T."/>
            <person name="Pelin A."/>
            <person name="Henrissat B."/>
            <person name="Reynolds N.K."/>
            <person name="Benny G.L."/>
            <person name="Smith M.E."/>
            <person name="James T.Y."/>
            <person name="Grigoriev I.V."/>
        </authorList>
    </citation>
    <scope>NUCLEOTIDE SEQUENCE [LARGE SCALE GENOMIC DNA]</scope>
</reference>
<dbReference type="AlphaFoldDB" id="A0A4P9WLR7"/>
<evidence type="ECO:0000256" key="1">
    <source>
        <dbReference type="SAM" id="Coils"/>
    </source>
</evidence>
<protein>
    <submittedName>
        <fullName evidence="3">Docking domain of Afi1 for Arf3 in vesicle trafficking-domain-containing protein</fullName>
    </submittedName>
</protein>
<keyword evidence="4" id="KW-1185">Reference proteome</keyword>
<dbReference type="GO" id="GO:0051666">
    <property type="term" value="P:actin cortical patch localization"/>
    <property type="evidence" value="ECO:0007669"/>
    <property type="project" value="TreeGrafter"/>
</dbReference>
<dbReference type="EMBL" id="KZ994271">
    <property type="protein sequence ID" value="RKO93362.1"/>
    <property type="molecule type" value="Genomic_DNA"/>
</dbReference>
<dbReference type="InterPro" id="IPR012860">
    <property type="entry name" value="Afi1_N"/>
</dbReference>
<dbReference type="PANTHER" id="PTHR28245">
    <property type="entry name" value="ARF3-INTERACTING PROTEIN 1"/>
    <property type="match status" value="1"/>
</dbReference>
<dbReference type="InterPro" id="IPR052809">
    <property type="entry name" value="Actin_polarity_regulatory"/>
</dbReference>
<gene>
    <name evidence="3" type="ORF">BDK51DRAFT_35962</name>
</gene>
<organism evidence="3 4">
    <name type="scientific">Blyttiomyces helicus</name>
    <dbReference type="NCBI Taxonomy" id="388810"/>
    <lineage>
        <taxon>Eukaryota</taxon>
        <taxon>Fungi</taxon>
        <taxon>Fungi incertae sedis</taxon>
        <taxon>Chytridiomycota</taxon>
        <taxon>Chytridiomycota incertae sedis</taxon>
        <taxon>Chytridiomycetes</taxon>
        <taxon>Chytridiomycetes incertae sedis</taxon>
        <taxon>Blyttiomyces</taxon>
    </lineage>
</organism>
<name>A0A4P9WLR7_9FUNG</name>
<evidence type="ECO:0000259" key="2">
    <source>
        <dbReference type="PROSITE" id="PS50211"/>
    </source>
</evidence>
<evidence type="ECO:0000313" key="3">
    <source>
        <dbReference type="EMBL" id="RKO93362.1"/>
    </source>
</evidence>
<dbReference type="Pfam" id="PF08616">
    <property type="entry name" value="SPA"/>
    <property type="match status" value="1"/>
</dbReference>
<dbReference type="Pfam" id="PF07792">
    <property type="entry name" value="Afi1"/>
    <property type="match status" value="1"/>
</dbReference>
<evidence type="ECO:0000313" key="4">
    <source>
        <dbReference type="Proteomes" id="UP000269721"/>
    </source>
</evidence>
<dbReference type="PROSITE" id="PS50211">
    <property type="entry name" value="DENN"/>
    <property type="match status" value="1"/>
</dbReference>
<keyword evidence="1" id="KW-0175">Coiled coil</keyword>
<dbReference type="PANTHER" id="PTHR28245:SF1">
    <property type="entry name" value="ARF3-INTERACTING PROTEIN 1"/>
    <property type="match status" value="1"/>
</dbReference>
<accession>A0A4P9WLR7</accession>
<feature type="coiled-coil region" evidence="1">
    <location>
        <begin position="152"/>
        <end position="179"/>
    </location>
</feature>
<dbReference type="InterPro" id="IPR037516">
    <property type="entry name" value="Tripartite_DENN"/>
</dbReference>